<sequence length="537" mass="60024">MTKYVFVTGGVLSGVGKGVTTASIAMLFQSMGYNTTIIKIDPYLNVDAGTMNPYAHGEVFVTEDGGETDLDIGHYERFLNKDLSKKNNITAGQIYYAVIMKERRGEYLGATVQIIPHVTNEIKQKIRDVGKEYNADMVFVEIGGTVGDIESLPFLEAARQMKLEEGFNNVAFIHVALVPTLKTTGEQKTKPVQHSVQELRRIGIQPDIIVARCEKPLNDEAKAKIALFSNVPPEAVISNHDVNNIYEVPIILMHQNIHKILAAKLSLNYVEPNISPWLSFLEKLSKATQSIRIAMIGKYTKLRDSYISIVEAIKHASAYEGVKPVFKWIESTDIENGYVDISKELEDVDGAIILPGFGKRGAEGKIKAVQLLRENNVPTLGLCFGFQLMVVEIARNVAGLANANSTELDPSTPYPVIDLLPSQREIDFLGGSMRLGAIKIKLFKNRKVYEAYGKEIISERHRHRYGVNIKYIDRIESTGFVISGVSLDNENVIEFMELRNNFLFIGTQAHPEFKSRPLTPSPIYHYFISKIASKIRK</sequence>
<comment type="caution">
    <text evidence="14">The sequence shown here is derived from an EMBL/GenBank/DDBJ whole genome shotgun (WGS) entry which is preliminary data.</text>
</comment>
<feature type="binding site" evidence="11">
    <location>
        <position position="71"/>
    </location>
    <ligand>
        <name>ATP</name>
        <dbReference type="ChEBI" id="CHEBI:30616"/>
    </ligand>
</feature>
<keyword evidence="4 11" id="KW-0479">Metal-binding</keyword>
<comment type="catalytic activity">
    <reaction evidence="11">
        <text>L-glutamine + H2O = L-glutamate + NH4(+)</text>
        <dbReference type="Rhea" id="RHEA:15889"/>
        <dbReference type="ChEBI" id="CHEBI:15377"/>
        <dbReference type="ChEBI" id="CHEBI:28938"/>
        <dbReference type="ChEBI" id="CHEBI:29985"/>
        <dbReference type="ChEBI" id="CHEBI:58359"/>
    </reaction>
</comment>
<evidence type="ECO:0000313" key="14">
    <source>
        <dbReference type="EMBL" id="MDK6028287.1"/>
    </source>
</evidence>
<dbReference type="NCBIfam" id="NF003792">
    <property type="entry name" value="PRK05380.1"/>
    <property type="match status" value="1"/>
</dbReference>
<evidence type="ECO:0000256" key="11">
    <source>
        <dbReference type="HAMAP-Rule" id="MF_01227"/>
    </source>
</evidence>
<dbReference type="InterPro" id="IPR017926">
    <property type="entry name" value="GATASE"/>
</dbReference>
<feature type="domain" description="Glutamine amidotransferase" evidence="12">
    <location>
        <begin position="302"/>
        <end position="528"/>
    </location>
</feature>
<dbReference type="GO" id="GO:0005524">
    <property type="term" value="F:ATP binding"/>
    <property type="evidence" value="ECO:0007669"/>
    <property type="project" value="UniProtKB-KW"/>
</dbReference>
<accession>A0ABD4Z5K3</accession>
<dbReference type="InterPro" id="IPR029062">
    <property type="entry name" value="Class_I_gatase-like"/>
</dbReference>
<dbReference type="Pfam" id="PF06418">
    <property type="entry name" value="CTP_synth_N"/>
    <property type="match status" value="1"/>
</dbReference>
<feature type="binding site" evidence="11">
    <location>
        <position position="141"/>
    </location>
    <ligand>
        <name>Mg(2+)</name>
        <dbReference type="ChEBI" id="CHEBI:18420"/>
    </ligand>
</feature>
<feature type="binding site" evidence="11">
    <location>
        <position position="224"/>
    </location>
    <ligand>
        <name>CTP</name>
        <dbReference type="ChEBI" id="CHEBI:37563"/>
        <note>allosteric inhibitor</note>
    </ligand>
</feature>
<dbReference type="InterPro" id="IPR017456">
    <property type="entry name" value="CTP_synthase_N"/>
</dbReference>
<comment type="function">
    <text evidence="11">Catalyzes the ATP-dependent amination of UTP to CTP with either L-glutamine or ammonia as the source of nitrogen. Regulates intracellular CTP levels through interactions with the four ribonucleotide triphosphates.</text>
</comment>
<feature type="binding site" evidence="11">
    <location>
        <begin position="188"/>
        <end position="193"/>
    </location>
    <ligand>
        <name>UTP</name>
        <dbReference type="ChEBI" id="CHEBI:46398"/>
    </ligand>
</feature>
<dbReference type="Proteomes" id="UP001529235">
    <property type="component" value="Unassembled WGS sequence"/>
</dbReference>
<name>A0ABD4Z5K3_9CREN</name>
<comment type="catalytic activity">
    <reaction evidence="11">
        <text>UTP + NH4(+) + ATP = CTP + ADP + phosphate + 2 H(+)</text>
        <dbReference type="Rhea" id="RHEA:16597"/>
        <dbReference type="ChEBI" id="CHEBI:15378"/>
        <dbReference type="ChEBI" id="CHEBI:28938"/>
        <dbReference type="ChEBI" id="CHEBI:30616"/>
        <dbReference type="ChEBI" id="CHEBI:37563"/>
        <dbReference type="ChEBI" id="CHEBI:43474"/>
        <dbReference type="ChEBI" id="CHEBI:46398"/>
        <dbReference type="ChEBI" id="CHEBI:456216"/>
    </reaction>
</comment>
<keyword evidence="5 11" id="KW-0547">Nucleotide-binding</keyword>
<evidence type="ECO:0000256" key="2">
    <source>
        <dbReference type="ARBA" id="ARBA00007533"/>
    </source>
</evidence>
<dbReference type="GO" id="GO:0003883">
    <property type="term" value="F:CTP synthase activity"/>
    <property type="evidence" value="ECO:0007669"/>
    <property type="project" value="UniProtKB-UniRule"/>
</dbReference>
<keyword evidence="6 11" id="KW-0067">ATP-binding</keyword>
<dbReference type="EMBL" id="JASNVW010000001">
    <property type="protein sequence ID" value="MDK6028287.1"/>
    <property type="molecule type" value="Genomic_DNA"/>
</dbReference>
<evidence type="ECO:0000256" key="4">
    <source>
        <dbReference type="ARBA" id="ARBA00022723"/>
    </source>
</evidence>
<dbReference type="SUPFAM" id="SSF52540">
    <property type="entry name" value="P-loop containing nucleoside triphosphate hydrolases"/>
    <property type="match status" value="1"/>
</dbReference>
<comment type="similarity">
    <text evidence="2 11">Belongs to the CTP synthase family.</text>
</comment>
<dbReference type="PANTHER" id="PTHR11550:SF0">
    <property type="entry name" value="CTP SYNTHASE-RELATED"/>
    <property type="match status" value="1"/>
</dbReference>
<dbReference type="NCBIfam" id="TIGR00337">
    <property type="entry name" value="PyrG"/>
    <property type="match status" value="1"/>
</dbReference>
<dbReference type="HAMAP" id="MF_01227">
    <property type="entry name" value="PyrG"/>
    <property type="match status" value="1"/>
</dbReference>
<evidence type="ECO:0000256" key="9">
    <source>
        <dbReference type="ARBA" id="ARBA00022975"/>
    </source>
</evidence>
<feature type="active site" description="Nucleophile; for glutamine hydrolysis" evidence="11">
    <location>
        <position position="383"/>
    </location>
</feature>
<dbReference type="GO" id="GO:0097268">
    <property type="term" value="C:cytoophidium"/>
    <property type="evidence" value="ECO:0007669"/>
    <property type="project" value="UniProtKB-ARBA"/>
</dbReference>
<dbReference type="EC" id="6.3.4.2" evidence="11"/>
<proteinExistence type="inferred from homology"/>
<feature type="active site" evidence="11">
    <location>
        <position position="512"/>
    </location>
</feature>
<keyword evidence="7 11" id="KW-0460">Magnesium</keyword>
<keyword evidence="15" id="KW-1185">Reference proteome</keyword>
<feature type="binding site" evidence="11">
    <location>
        <position position="71"/>
    </location>
    <ligand>
        <name>Mg(2+)</name>
        <dbReference type="ChEBI" id="CHEBI:18420"/>
    </ligand>
</feature>
<dbReference type="InterPro" id="IPR033828">
    <property type="entry name" value="GATase1_CTP_Synthase"/>
</dbReference>
<reference evidence="14 15" key="1">
    <citation type="submission" date="2023-05" db="EMBL/GenBank/DDBJ databases">
        <title>A new hyperthermophilic archaea 'Ignisphaera cupida' sp. nov. and description of the family 'Ignisphaeraceae' fam. nov.</title>
        <authorList>
            <person name="Podosokorskaya O.A."/>
            <person name="Elcheninov A.G."/>
            <person name="Klukina A."/>
            <person name="Merkel A.Y."/>
        </authorList>
    </citation>
    <scope>NUCLEOTIDE SEQUENCE [LARGE SCALE GENOMIC DNA]</scope>
    <source>
        <strain evidence="14 15">4213-co</strain>
    </source>
</reference>
<comment type="pathway">
    <text evidence="1 11">Pyrimidine metabolism; CTP biosynthesis via de novo pathway; CTP from UDP: step 2/2.</text>
</comment>
<feature type="binding site" evidence="11">
    <location>
        <position position="13"/>
    </location>
    <ligand>
        <name>CTP</name>
        <dbReference type="ChEBI" id="CHEBI:37563"/>
        <note>allosteric inhibitor</note>
    </ligand>
</feature>
<evidence type="ECO:0000256" key="5">
    <source>
        <dbReference type="ARBA" id="ARBA00022741"/>
    </source>
</evidence>
<dbReference type="PROSITE" id="PS51273">
    <property type="entry name" value="GATASE_TYPE_1"/>
    <property type="match status" value="1"/>
</dbReference>
<evidence type="ECO:0000256" key="10">
    <source>
        <dbReference type="ARBA" id="ARBA00047781"/>
    </source>
</evidence>
<feature type="binding site" evidence="11">
    <location>
        <begin position="14"/>
        <end position="19"/>
    </location>
    <ligand>
        <name>ATP</name>
        <dbReference type="ChEBI" id="CHEBI:30616"/>
    </ligand>
</feature>
<comment type="caution">
    <text evidence="11">Lacks conserved residue(s) required for the propagation of feature annotation.</text>
</comment>
<feature type="binding site" evidence="11">
    <location>
        <position position="407"/>
    </location>
    <ligand>
        <name>L-glutamine</name>
        <dbReference type="ChEBI" id="CHEBI:58359"/>
    </ligand>
</feature>
<dbReference type="InterPro" id="IPR027417">
    <property type="entry name" value="P-loop_NTPase"/>
</dbReference>
<feature type="active site" evidence="11">
    <location>
        <position position="510"/>
    </location>
</feature>
<feature type="binding site" evidence="11">
    <location>
        <begin position="384"/>
        <end position="387"/>
    </location>
    <ligand>
        <name>L-glutamine</name>
        <dbReference type="ChEBI" id="CHEBI:58359"/>
    </ligand>
</feature>
<feature type="binding site" evidence="11">
    <location>
        <position position="54"/>
    </location>
    <ligand>
        <name>L-glutamine</name>
        <dbReference type="ChEBI" id="CHEBI:58359"/>
    </ligand>
</feature>
<evidence type="ECO:0000256" key="8">
    <source>
        <dbReference type="ARBA" id="ARBA00022962"/>
    </source>
</evidence>
<keyword evidence="8 11" id="KW-0315">Glutamine amidotransferase</keyword>
<dbReference type="RefSeq" id="WP_285273254.1">
    <property type="nucleotide sequence ID" value="NZ_JASNVW010000001.1"/>
</dbReference>
<dbReference type="AlphaFoldDB" id="A0ABD4Z5K3"/>
<feature type="domain" description="CTP synthase N-terminal" evidence="13">
    <location>
        <begin position="3"/>
        <end position="267"/>
    </location>
</feature>
<feature type="binding site" evidence="11">
    <location>
        <begin position="148"/>
        <end position="150"/>
    </location>
    <ligand>
        <name>CTP</name>
        <dbReference type="ChEBI" id="CHEBI:37563"/>
        <note>allosteric inhibitor</note>
    </ligand>
</feature>
<comment type="catalytic activity">
    <reaction evidence="10 11">
        <text>UTP + L-glutamine + ATP + H2O = CTP + L-glutamate + ADP + phosphate + 2 H(+)</text>
        <dbReference type="Rhea" id="RHEA:26426"/>
        <dbReference type="ChEBI" id="CHEBI:15377"/>
        <dbReference type="ChEBI" id="CHEBI:15378"/>
        <dbReference type="ChEBI" id="CHEBI:29985"/>
        <dbReference type="ChEBI" id="CHEBI:30616"/>
        <dbReference type="ChEBI" id="CHEBI:37563"/>
        <dbReference type="ChEBI" id="CHEBI:43474"/>
        <dbReference type="ChEBI" id="CHEBI:46398"/>
        <dbReference type="ChEBI" id="CHEBI:58359"/>
        <dbReference type="ChEBI" id="CHEBI:456216"/>
        <dbReference type="EC" id="6.3.4.2"/>
    </reaction>
</comment>
<dbReference type="InterPro" id="IPR004468">
    <property type="entry name" value="CTP_synthase"/>
</dbReference>
<evidence type="ECO:0000313" key="15">
    <source>
        <dbReference type="Proteomes" id="UP001529235"/>
    </source>
</evidence>
<gene>
    <name evidence="11" type="primary">pyrG</name>
    <name evidence="14" type="ORF">QPL79_02775</name>
</gene>
<evidence type="ECO:0000256" key="1">
    <source>
        <dbReference type="ARBA" id="ARBA00005171"/>
    </source>
</evidence>
<comment type="subunit">
    <text evidence="11">Homotetramer.</text>
</comment>
<feature type="binding site" evidence="11">
    <location>
        <position position="224"/>
    </location>
    <ligand>
        <name>UTP</name>
        <dbReference type="ChEBI" id="CHEBI:46398"/>
    </ligand>
</feature>
<keyword evidence="9 11" id="KW-0665">Pyrimidine biosynthesis</keyword>
<evidence type="ECO:0000256" key="3">
    <source>
        <dbReference type="ARBA" id="ARBA00022598"/>
    </source>
</evidence>
<comment type="activity regulation">
    <text evidence="11">Allosterically activated by GTP, when glutamine is the substrate; GTP has no effect on the reaction when ammonia is the substrate. The allosteric effector GTP functions by stabilizing the protein conformation that binds the tetrahedral intermediate(s) formed during glutamine hydrolysis. Inhibited by the product CTP, via allosteric rather than competitive inhibition.</text>
</comment>
<feature type="binding site" evidence="11">
    <location>
        <position position="356"/>
    </location>
    <ligand>
        <name>L-glutamine</name>
        <dbReference type="ChEBI" id="CHEBI:58359"/>
    </ligand>
</feature>
<dbReference type="GO" id="GO:0046872">
    <property type="term" value="F:metal ion binding"/>
    <property type="evidence" value="ECO:0007669"/>
    <property type="project" value="UniProtKB-KW"/>
</dbReference>
<dbReference type="FunFam" id="3.40.50.880:FF:000002">
    <property type="entry name" value="CTP synthase"/>
    <property type="match status" value="1"/>
</dbReference>
<feature type="binding site" evidence="11">
    <location>
        <position position="242"/>
    </location>
    <ligand>
        <name>ATP</name>
        <dbReference type="ChEBI" id="CHEBI:30616"/>
    </ligand>
</feature>
<feature type="region of interest" description="Amidoligase domain" evidence="11">
    <location>
        <begin position="1"/>
        <end position="267"/>
    </location>
</feature>
<evidence type="ECO:0000259" key="12">
    <source>
        <dbReference type="Pfam" id="PF00117"/>
    </source>
</evidence>
<evidence type="ECO:0000256" key="6">
    <source>
        <dbReference type="ARBA" id="ARBA00022840"/>
    </source>
</evidence>
<dbReference type="CDD" id="cd03113">
    <property type="entry name" value="CTPS_N"/>
    <property type="match status" value="1"/>
</dbReference>
<organism evidence="14 15">
    <name type="scientific">Ignisphaera cupida</name>
    <dbReference type="NCBI Taxonomy" id="3050454"/>
    <lineage>
        <taxon>Archaea</taxon>
        <taxon>Thermoproteota</taxon>
        <taxon>Thermoprotei</taxon>
        <taxon>Desulfurococcales</taxon>
        <taxon>Desulfurococcaceae</taxon>
        <taxon>Ignisphaera</taxon>
    </lineage>
</organism>
<dbReference type="GO" id="GO:0044210">
    <property type="term" value="P:'de novo' CTP biosynthetic process"/>
    <property type="evidence" value="ECO:0007669"/>
    <property type="project" value="UniProtKB-UniRule"/>
</dbReference>
<dbReference type="CDD" id="cd01746">
    <property type="entry name" value="GATase1_CTP_Synthase"/>
    <property type="match status" value="1"/>
</dbReference>
<evidence type="ECO:0000256" key="7">
    <source>
        <dbReference type="ARBA" id="ARBA00022842"/>
    </source>
</evidence>
<dbReference type="FunFam" id="3.40.50.300:FF:000009">
    <property type="entry name" value="CTP synthase"/>
    <property type="match status" value="1"/>
</dbReference>
<dbReference type="Pfam" id="PF00117">
    <property type="entry name" value="GATase"/>
    <property type="match status" value="1"/>
</dbReference>
<dbReference type="Gene3D" id="3.40.50.880">
    <property type="match status" value="1"/>
</dbReference>
<dbReference type="PANTHER" id="PTHR11550">
    <property type="entry name" value="CTP SYNTHASE"/>
    <property type="match status" value="1"/>
</dbReference>
<feature type="binding site" evidence="11">
    <location>
        <position position="13"/>
    </location>
    <ligand>
        <name>UTP</name>
        <dbReference type="ChEBI" id="CHEBI:46398"/>
    </ligand>
</feature>
<evidence type="ECO:0000259" key="13">
    <source>
        <dbReference type="Pfam" id="PF06418"/>
    </source>
</evidence>
<feature type="binding site" evidence="11">
    <location>
        <position position="464"/>
    </location>
    <ligand>
        <name>L-glutamine</name>
        <dbReference type="ChEBI" id="CHEBI:58359"/>
    </ligand>
</feature>
<feature type="binding site" evidence="11">
    <location>
        <begin position="188"/>
        <end position="193"/>
    </location>
    <ligand>
        <name>CTP</name>
        <dbReference type="ChEBI" id="CHEBI:37563"/>
        <note>allosteric inhibitor</note>
    </ligand>
</feature>
<protein>
    <recommendedName>
        <fullName evidence="11">CTP synthase</fullName>
        <ecNumber evidence="11">6.3.4.2</ecNumber>
    </recommendedName>
    <alternativeName>
        <fullName evidence="11">Cytidine 5'-triphosphate synthase</fullName>
    </alternativeName>
    <alternativeName>
        <fullName evidence="11">Cytidine triphosphate synthetase</fullName>
        <shortName evidence="11">CTP synthetase</shortName>
        <shortName evidence="11">CTPS</shortName>
    </alternativeName>
    <alternativeName>
        <fullName evidence="11">UTP--ammonia ligase</fullName>
    </alternativeName>
</protein>
<keyword evidence="3 11" id="KW-0436">Ligase</keyword>
<comment type="miscellaneous">
    <text evidence="11">CTPSs have evolved a hybrid strategy for distinguishing between UTP and CTP. The overlapping regions of the product feedback inhibitory and substrate sites recognize a common feature in both compounds, the triphosphate moiety. To differentiate isosteric substrate and product pyrimidine rings, an additional pocket far from the expected kinase/ligase catalytic site, specifically recognizes the cytosine and ribose portions of the product inhibitor.</text>
</comment>
<dbReference type="SUPFAM" id="SSF52317">
    <property type="entry name" value="Class I glutamine amidotransferase-like"/>
    <property type="match status" value="1"/>
</dbReference>
<dbReference type="Gene3D" id="3.40.50.300">
    <property type="entry name" value="P-loop containing nucleotide triphosphate hydrolases"/>
    <property type="match status" value="1"/>
</dbReference>